<name>A0AAV4W8U9_CAEEX</name>
<gene>
    <name evidence="1" type="ORF">CEXT_661601</name>
</gene>
<sequence>MLDFRPLIPSMIDAPNVTTKEITEEREVAHKKTGRWITPSGLFPTSGSCQGVGGAGLKVRSVARNWTCPRIAGQSAEIRKRPPTQ</sequence>
<dbReference type="Proteomes" id="UP001054945">
    <property type="component" value="Unassembled WGS sequence"/>
</dbReference>
<dbReference type="EMBL" id="BPLR01015864">
    <property type="protein sequence ID" value="GIY79236.1"/>
    <property type="molecule type" value="Genomic_DNA"/>
</dbReference>
<comment type="caution">
    <text evidence="1">The sequence shown here is derived from an EMBL/GenBank/DDBJ whole genome shotgun (WGS) entry which is preliminary data.</text>
</comment>
<accession>A0AAV4W8U9</accession>
<evidence type="ECO:0000313" key="2">
    <source>
        <dbReference type="Proteomes" id="UP001054945"/>
    </source>
</evidence>
<keyword evidence="2" id="KW-1185">Reference proteome</keyword>
<evidence type="ECO:0000313" key="1">
    <source>
        <dbReference type="EMBL" id="GIY79236.1"/>
    </source>
</evidence>
<protein>
    <submittedName>
        <fullName evidence="1">Uncharacterized protein</fullName>
    </submittedName>
</protein>
<reference evidence="1 2" key="1">
    <citation type="submission" date="2021-06" db="EMBL/GenBank/DDBJ databases">
        <title>Caerostris extrusa draft genome.</title>
        <authorList>
            <person name="Kono N."/>
            <person name="Arakawa K."/>
        </authorList>
    </citation>
    <scope>NUCLEOTIDE SEQUENCE [LARGE SCALE GENOMIC DNA]</scope>
</reference>
<proteinExistence type="predicted"/>
<dbReference type="AlphaFoldDB" id="A0AAV4W8U9"/>
<organism evidence="1 2">
    <name type="scientific">Caerostris extrusa</name>
    <name type="common">Bark spider</name>
    <name type="synonym">Caerostris bankana</name>
    <dbReference type="NCBI Taxonomy" id="172846"/>
    <lineage>
        <taxon>Eukaryota</taxon>
        <taxon>Metazoa</taxon>
        <taxon>Ecdysozoa</taxon>
        <taxon>Arthropoda</taxon>
        <taxon>Chelicerata</taxon>
        <taxon>Arachnida</taxon>
        <taxon>Araneae</taxon>
        <taxon>Araneomorphae</taxon>
        <taxon>Entelegynae</taxon>
        <taxon>Araneoidea</taxon>
        <taxon>Araneidae</taxon>
        <taxon>Caerostris</taxon>
    </lineage>
</organism>